<organism evidence="1 2">
    <name type="scientific">Reichenbachiella faecimaris</name>
    <dbReference type="NCBI Taxonomy" id="692418"/>
    <lineage>
        <taxon>Bacteria</taxon>
        <taxon>Pseudomonadati</taxon>
        <taxon>Bacteroidota</taxon>
        <taxon>Cytophagia</taxon>
        <taxon>Cytophagales</taxon>
        <taxon>Reichenbachiellaceae</taxon>
        <taxon>Reichenbachiella</taxon>
    </lineage>
</organism>
<dbReference type="Gene3D" id="3.30.70.100">
    <property type="match status" value="1"/>
</dbReference>
<keyword evidence="2" id="KW-1185">Reference proteome</keyword>
<dbReference type="InterPro" id="IPR011008">
    <property type="entry name" value="Dimeric_a/b-barrel"/>
</dbReference>
<evidence type="ECO:0008006" key="3">
    <source>
        <dbReference type="Google" id="ProtNLM"/>
    </source>
</evidence>
<dbReference type="SUPFAM" id="SSF54909">
    <property type="entry name" value="Dimeric alpha+beta barrel"/>
    <property type="match status" value="1"/>
</dbReference>
<dbReference type="AlphaFoldDB" id="A0A1W2GNK9"/>
<dbReference type="OrthoDB" id="4774596at2"/>
<dbReference type="EMBL" id="FWYF01000004">
    <property type="protein sequence ID" value="SMD38181.1"/>
    <property type="molecule type" value="Genomic_DNA"/>
</dbReference>
<evidence type="ECO:0000313" key="1">
    <source>
        <dbReference type="EMBL" id="SMD38181.1"/>
    </source>
</evidence>
<evidence type="ECO:0000313" key="2">
    <source>
        <dbReference type="Proteomes" id="UP000192472"/>
    </source>
</evidence>
<sequence>MTDQVTELVIYKIKPNQVENYQTNIIHHFRELVKSFDGMISYQTYHAVKEEGLFVDQVVWRNLECAEFAAEKVKEMQQDEIYAPYLSAFEEVKFFLHVKQVA</sequence>
<dbReference type="STRING" id="692418.SAMN04488029_3670"/>
<gene>
    <name evidence="1" type="ORF">SAMN04488029_3670</name>
</gene>
<protein>
    <recommendedName>
        <fullName evidence="3">ABM domain-containing protein</fullName>
    </recommendedName>
</protein>
<name>A0A1W2GNK9_REIFA</name>
<dbReference type="Proteomes" id="UP000192472">
    <property type="component" value="Unassembled WGS sequence"/>
</dbReference>
<accession>A0A1W2GNK9</accession>
<reference evidence="1 2" key="1">
    <citation type="submission" date="2017-04" db="EMBL/GenBank/DDBJ databases">
        <authorList>
            <person name="Afonso C.L."/>
            <person name="Miller P.J."/>
            <person name="Scott M.A."/>
            <person name="Spackman E."/>
            <person name="Goraichik I."/>
            <person name="Dimitrov K.M."/>
            <person name="Suarez D.L."/>
            <person name="Swayne D.E."/>
        </authorList>
    </citation>
    <scope>NUCLEOTIDE SEQUENCE [LARGE SCALE GENOMIC DNA]</scope>
    <source>
        <strain evidence="1 2">DSM 26133</strain>
    </source>
</reference>
<dbReference type="RefSeq" id="WP_084374290.1">
    <property type="nucleotide sequence ID" value="NZ_FWYF01000004.1"/>
</dbReference>
<proteinExistence type="predicted"/>